<evidence type="ECO:0000259" key="2">
    <source>
        <dbReference type="Pfam" id="PF00534"/>
    </source>
</evidence>
<dbReference type="Pfam" id="PF00534">
    <property type="entry name" value="Glycos_transf_1"/>
    <property type="match status" value="1"/>
</dbReference>
<sequence length="379" mass="42951">MNRALRIAFVCDLLEEEWPSMDLVAEMLLAHAQRDERVSTMRIRPAFARRLSRLPLGARRERFAFNADRLVNRIWDVPRAARSARRLNDVFHVCDHSYAHAVHALPAERVGVYCHDLDAFRCLLEPRVEPRPLWFRAMAQRLLRGMEKARIVFFSTGAVRDAIRKYDLLDERKLVQAYYGVSPEFRVTPEAPVSLEHLPIHTLGGKPFLLHVGSCIPRKRIDVLLDVFAEARREHPDLRLVQIGGTWTDEQRARIERLHIGDALVQFRGIDRTELAEIYRRATLVLMPSEFEGFGLPVIEALSCGATVLASDIPPLREVGNDAVSLLPVADIGAWSTHAVKLLRDPSQGPSADVRLAQAARFSWTSHAKIIVDTYLGLS</sequence>
<protein>
    <submittedName>
        <fullName evidence="3">Glycosyltransferase family 4 protein</fullName>
    </submittedName>
</protein>
<dbReference type="SUPFAM" id="SSF53756">
    <property type="entry name" value="UDP-Glycosyltransferase/glycogen phosphorylase"/>
    <property type="match status" value="1"/>
</dbReference>
<dbReference type="InterPro" id="IPR001296">
    <property type="entry name" value="Glyco_trans_1"/>
</dbReference>
<name>A0ABZ2KW23_9BACT</name>
<gene>
    <name evidence="3" type="ORF">LVJ94_30155</name>
</gene>
<dbReference type="RefSeq" id="WP_394830780.1">
    <property type="nucleotide sequence ID" value="NZ_CP089929.1"/>
</dbReference>
<dbReference type="EMBL" id="CP089983">
    <property type="protein sequence ID" value="WXB01170.1"/>
    <property type="molecule type" value="Genomic_DNA"/>
</dbReference>
<dbReference type="PANTHER" id="PTHR46401">
    <property type="entry name" value="GLYCOSYLTRANSFERASE WBBK-RELATED"/>
    <property type="match status" value="1"/>
</dbReference>
<reference evidence="3" key="1">
    <citation type="submission" date="2021-12" db="EMBL/GenBank/DDBJ databases">
        <title>Discovery of the Pendulisporaceae a myxobacterial family with distinct sporulation behavior and unique specialized metabolism.</title>
        <authorList>
            <person name="Garcia R."/>
            <person name="Popoff A."/>
            <person name="Bader C.D."/>
            <person name="Loehr J."/>
            <person name="Walesch S."/>
            <person name="Walt C."/>
            <person name="Boldt J."/>
            <person name="Bunk B."/>
            <person name="Haeckl F.J.F.P.J."/>
            <person name="Gunesch A.P."/>
            <person name="Birkelbach J."/>
            <person name="Nuebel U."/>
            <person name="Pietschmann T."/>
            <person name="Bach T."/>
            <person name="Mueller R."/>
        </authorList>
    </citation>
    <scope>NUCLEOTIDE SEQUENCE</scope>
    <source>
        <strain evidence="3">MSr11367</strain>
    </source>
</reference>
<dbReference type="Proteomes" id="UP001374803">
    <property type="component" value="Chromosome"/>
</dbReference>
<keyword evidence="4" id="KW-1185">Reference proteome</keyword>
<organism evidence="3 4">
    <name type="scientific">Pendulispora rubella</name>
    <dbReference type="NCBI Taxonomy" id="2741070"/>
    <lineage>
        <taxon>Bacteria</taxon>
        <taxon>Pseudomonadati</taxon>
        <taxon>Myxococcota</taxon>
        <taxon>Myxococcia</taxon>
        <taxon>Myxococcales</taxon>
        <taxon>Sorangiineae</taxon>
        <taxon>Pendulisporaceae</taxon>
        <taxon>Pendulispora</taxon>
    </lineage>
</organism>
<keyword evidence="1" id="KW-0808">Transferase</keyword>
<proteinExistence type="predicted"/>
<dbReference type="PANTHER" id="PTHR46401:SF2">
    <property type="entry name" value="GLYCOSYLTRANSFERASE WBBK-RELATED"/>
    <property type="match status" value="1"/>
</dbReference>
<feature type="domain" description="Glycosyl transferase family 1" evidence="2">
    <location>
        <begin position="204"/>
        <end position="359"/>
    </location>
</feature>
<evidence type="ECO:0000256" key="1">
    <source>
        <dbReference type="ARBA" id="ARBA00022679"/>
    </source>
</evidence>
<dbReference type="CDD" id="cd03809">
    <property type="entry name" value="GT4_MtfB-like"/>
    <property type="match status" value="1"/>
</dbReference>
<evidence type="ECO:0000313" key="3">
    <source>
        <dbReference type="EMBL" id="WXB01170.1"/>
    </source>
</evidence>
<accession>A0ABZ2KW23</accession>
<dbReference type="Gene3D" id="3.40.50.2000">
    <property type="entry name" value="Glycogen Phosphorylase B"/>
    <property type="match status" value="1"/>
</dbReference>
<evidence type="ECO:0000313" key="4">
    <source>
        <dbReference type="Proteomes" id="UP001374803"/>
    </source>
</evidence>